<name>A0AAU7LVX0_9BURK</name>
<dbReference type="RefSeq" id="WP_349281102.1">
    <property type="nucleotide sequence ID" value="NZ_CBCSCU010000004.1"/>
</dbReference>
<reference evidence="2" key="1">
    <citation type="submission" date="2024-05" db="EMBL/GenBank/DDBJ databases">
        <authorList>
            <person name="Bunk B."/>
            <person name="Swiderski J."/>
            <person name="Sproer C."/>
            <person name="Thiel V."/>
        </authorList>
    </citation>
    <scope>NUCLEOTIDE SEQUENCE</scope>
    <source>
        <strain evidence="2">DSM 17735</strain>
    </source>
</reference>
<keyword evidence="1" id="KW-0472">Membrane</keyword>
<evidence type="ECO:0000313" key="2">
    <source>
        <dbReference type="EMBL" id="XBP71746.1"/>
    </source>
</evidence>
<evidence type="ECO:0000256" key="1">
    <source>
        <dbReference type="SAM" id="Phobius"/>
    </source>
</evidence>
<keyword evidence="1" id="KW-1133">Transmembrane helix</keyword>
<organism evidence="2">
    <name type="scientific">Polaromonas hydrogenivorans</name>
    <dbReference type="NCBI Taxonomy" id="335476"/>
    <lineage>
        <taxon>Bacteria</taxon>
        <taxon>Pseudomonadati</taxon>
        <taxon>Pseudomonadota</taxon>
        <taxon>Betaproteobacteria</taxon>
        <taxon>Burkholderiales</taxon>
        <taxon>Comamonadaceae</taxon>
        <taxon>Polaromonas</taxon>
    </lineage>
</organism>
<proteinExistence type="predicted"/>
<feature type="transmembrane region" description="Helical" evidence="1">
    <location>
        <begin position="12"/>
        <end position="30"/>
    </location>
</feature>
<sequence>MRAEKRECLFLYSKKLFLTLVSIVGIWLQSGTKSKFCNRYGLDGDSGSGLLALTGCWPGQAVRGIGLQGFSGLYATLPKRLMRRKPASRFFEG</sequence>
<accession>A0AAU7LVX0</accession>
<gene>
    <name evidence="2" type="ORF">ABLV49_08110</name>
</gene>
<dbReference type="AlphaFoldDB" id="A0AAU7LVX0"/>
<protein>
    <submittedName>
        <fullName evidence="2">Uncharacterized protein</fullName>
    </submittedName>
</protein>
<dbReference type="EMBL" id="CP157675">
    <property type="protein sequence ID" value="XBP71746.1"/>
    <property type="molecule type" value="Genomic_DNA"/>
</dbReference>
<keyword evidence="1" id="KW-0812">Transmembrane</keyword>